<organism evidence="1 2">
    <name type="scientific">Pseudooceanicola atlanticus</name>
    <dbReference type="NCBI Taxonomy" id="1461694"/>
    <lineage>
        <taxon>Bacteria</taxon>
        <taxon>Pseudomonadati</taxon>
        <taxon>Pseudomonadota</taxon>
        <taxon>Alphaproteobacteria</taxon>
        <taxon>Rhodobacterales</taxon>
        <taxon>Paracoccaceae</taxon>
        <taxon>Pseudooceanicola</taxon>
    </lineage>
</organism>
<dbReference type="EMBL" id="AQQX01000005">
    <property type="protein sequence ID" value="KGM48195.1"/>
    <property type="molecule type" value="Genomic_DNA"/>
</dbReference>
<dbReference type="OrthoDB" id="9772295at2"/>
<reference evidence="1 2" key="1">
    <citation type="journal article" date="2015" name="Antonie Van Leeuwenhoek">
        <title>Pseudooceanicola atlanticus gen. nov. sp. nov., isolated from surface seawater of the Atlantic Ocean and reclassification of Oceanicola batsensis, Oceanicola marinus, Oceanicola nitratireducens, Oceanicola nanhaiensis, Oceanicola antarcticus and Oceanicola flagellatus, as Pseudooceanicola batsensis comb. nov., Pseudooceanicola marinus comb. nov., Pseudooceanicola nitratireducens comb. nov., Pseudooceanicola nanhaiensis comb. nov., Pseudooceanicola antarcticus comb. nov., and Pseudooceanicola flagellatus comb. nov.</title>
        <authorList>
            <person name="Lai Q."/>
            <person name="Li G."/>
            <person name="Liu X."/>
            <person name="Du Y."/>
            <person name="Sun F."/>
            <person name="Shao Z."/>
        </authorList>
    </citation>
    <scope>NUCLEOTIDE SEQUENCE [LARGE SCALE GENOMIC DNA]</scope>
    <source>
        <strain evidence="1 2">22II-s11g</strain>
    </source>
</reference>
<proteinExistence type="predicted"/>
<comment type="caution">
    <text evidence="1">The sequence shown here is derived from an EMBL/GenBank/DDBJ whole genome shotgun (WGS) entry which is preliminary data.</text>
</comment>
<evidence type="ECO:0000313" key="1">
    <source>
        <dbReference type="EMBL" id="KGM48195.1"/>
    </source>
</evidence>
<gene>
    <name evidence="1" type="ORF">ATO9_14565</name>
</gene>
<dbReference type="STRING" id="1461694.ATO9_14565"/>
<dbReference type="InterPro" id="IPR014917">
    <property type="entry name" value="DUF1800"/>
</dbReference>
<protein>
    <submittedName>
        <fullName evidence="1">Uncharacterized protein</fullName>
    </submittedName>
</protein>
<dbReference type="Pfam" id="PF08811">
    <property type="entry name" value="DUF1800"/>
    <property type="match status" value="1"/>
</dbReference>
<dbReference type="AlphaFoldDB" id="A0A0A0ED19"/>
<dbReference type="Proteomes" id="UP000030004">
    <property type="component" value="Unassembled WGS sequence"/>
</dbReference>
<dbReference type="eggNOG" id="COG5267">
    <property type="taxonomic scope" value="Bacteria"/>
</dbReference>
<sequence>MSFDPALAEKRFGCGLSPVIAPPSSLAEVMARLAGPDRAAEVWPIEPFSTFEVRIGEYARLTKMGRRNKTTPEAKQARKDRLKLRRETAREWLTWMGHALSRRVTTEDGFRERLVFFWADHFTAQGKGSIHRYAVGPYVEEVIRPRLTGRFVDLLRAAATAPLMIRALDQTRSLGPNSQRAKKAKRGGLNENLAREMLELHTLGVGADYDQRDVTELAELLTGMSYKAGEGFRFRPDWSEPGAETVLGVSYGGAGMASMADIEAALEDLARHPSTGEHLARKLAVHFLGDAPDPGLVASMAAAYRDSDGLLSEVYRAMLDHPAAWTGPGNIKQPVDFVGSGLRALDARDLPLRRQKMMQLMFVKPLALMGQPWEQPDGPDGWPEADDDWITPQRLAGRLQWALNVPPVLADPLPDPRDFVEMALGGDVPEPLRFAAKAAESRAEGIAIILGSPAFQRM</sequence>
<accession>A0A0A0ED19</accession>
<keyword evidence="2" id="KW-1185">Reference proteome</keyword>
<evidence type="ECO:0000313" key="2">
    <source>
        <dbReference type="Proteomes" id="UP000030004"/>
    </source>
</evidence>
<name>A0A0A0ED19_9RHOB</name>